<evidence type="ECO:0000256" key="1">
    <source>
        <dbReference type="SAM" id="SignalP"/>
    </source>
</evidence>
<dbReference type="WBParaSite" id="TCONS_00006237.p1">
    <property type="protein sequence ID" value="TCONS_00006237.p1"/>
    <property type="gene ID" value="XLOC_004405"/>
</dbReference>
<sequence length="105" mass="12286">MIACFMTAVLMLQLLTSSSAYYTPITRHTPSLKYELCEIYPLEEYCSDIPENYILGLENGNRFRNFIILSDENDNIRRVTKRYTQKAKKEIVQAPNLDTLLRFGR</sequence>
<feature type="signal peptide" evidence="1">
    <location>
        <begin position="1"/>
        <end position="20"/>
    </location>
</feature>
<keyword evidence="2" id="KW-1185">Reference proteome</keyword>
<reference evidence="3" key="1">
    <citation type="submission" date="2015-08" db="UniProtKB">
        <authorList>
            <consortium name="WormBaseParasite"/>
        </authorList>
    </citation>
    <scope>IDENTIFICATION</scope>
</reference>
<name>A0A0K0DWS0_STRER</name>
<evidence type="ECO:0000313" key="3">
    <source>
        <dbReference type="WBParaSite" id="SSTP_0000168600.1"/>
    </source>
</evidence>
<proteinExistence type="predicted"/>
<dbReference type="Proteomes" id="UP000035681">
    <property type="component" value="Unplaced"/>
</dbReference>
<keyword evidence="1" id="KW-0732">Signal</keyword>
<evidence type="ECO:0000313" key="2">
    <source>
        <dbReference type="Proteomes" id="UP000035681"/>
    </source>
</evidence>
<feature type="chain" id="PRO_5005327292" evidence="1">
    <location>
        <begin position="21"/>
        <end position="105"/>
    </location>
</feature>
<organism evidence="3">
    <name type="scientific">Strongyloides stercoralis</name>
    <name type="common">Threadworm</name>
    <dbReference type="NCBI Taxonomy" id="6248"/>
    <lineage>
        <taxon>Eukaryota</taxon>
        <taxon>Metazoa</taxon>
        <taxon>Ecdysozoa</taxon>
        <taxon>Nematoda</taxon>
        <taxon>Chromadorea</taxon>
        <taxon>Rhabditida</taxon>
        <taxon>Tylenchina</taxon>
        <taxon>Panagrolaimomorpha</taxon>
        <taxon>Strongyloidoidea</taxon>
        <taxon>Strongyloididae</taxon>
        <taxon>Strongyloides</taxon>
    </lineage>
</organism>
<accession>A0A0K0DWS0</accession>
<protein>
    <submittedName>
        <fullName evidence="3">UL128</fullName>
    </submittedName>
</protein>
<dbReference type="WBParaSite" id="SSTP_0000168600.1">
    <property type="protein sequence ID" value="SSTP_0000168600.1"/>
    <property type="gene ID" value="SSTP_0000168600"/>
</dbReference>
<dbReference type="AlphaFoldDB" id="A0A0K0DWS0"/>